<reference evidence="1 2" key="1">
    <citation type="submission" date="2017-09" db="EMBL/GenBank/DDBJ databases">
        <authorList>
            <person name="Lee N."/>
            <person name="Cho B.-K."/>
        </authorList>
    </citation>
    <scope>NUCLEOTIDE SEQUENCE [LARGE SCALE GENOMIC DNA]</scope>
    <source>
        <strain evidence="1 2">ATCC 12769</strain>
    </source>
</reference>
<dbReference type="RefSeq" id="WP_150490867.1">
    <property type="nucleotide sequence ID" value="NZ_BMUV01000045.1"/>
</dbReference>
<sequence>MNTTAFLAYLDGRQVRWKLVLDRCAKAADQDPRAQLVAVFDALGEWAHAPCDGLRSNAFVNAQAVLAEDGGVVRTAAARHKRALRGRLAALAGEAGAADPGLLADQLLLIFEGAVLAHALDSVAEPVEKARHTACRLIAAATTRTPGVRGATGRGAEGPGF</sequence>
<accession>A0A5J6FGP1</accession>
<dbReference type="OrthoDB" id="4214267at2"/>
<dbReference type="AlphaFoldDB" id="A0A5J6FGP1"/>
<evidence type="ECO:0000313" key="1">
    <source>
        <dbReference type="EMBL" id="QEU75558.1"/>
    </source>
</evidence>
<evidence type="ECO:0000313" key="2">
    <source>
        <dbReference type="Proteomes" id="UP000326178"/>
    </source>
</evidence>
<proteinExistence type="predicted"/>
<protein>
    <submittedName>
        <fullName evidence="1">TetR/AcrR family transcriptional regulator</fullName>
    </submittedName>
</protein>
<dbReference type="Proteomes" id="UP000326178">
    <property type="component" value="Chromosome"/>
</dbReference>
<dbReference type="SUPFAM" id="SSF48498">
    <property type="entry name" value="Tetracyclin repressor-like, C-terminal domain"/>
    <property type="match status" value="1"/>
</dbReference>
<keyword evidence="2" id="KW-1185">Reference proteome</keyword>
<dbReference type="InterPro" id="IPR036271">
    <property type="entry name" value="Tet_transcr_reg_TetR-rel_C_sf"/>
</dbReference>
<name>A0A5J6FGP1_9ACTN</name>
<dbReference type="EMBL" id="CP023702">
    <property type="protein sequence ID" value="QEU75558.1"/>
    <property type="molecule type" value="Genomic_DNA"/>
</dbReference>
<dbReference type="KEGG" id="snk:CP967_29450"/>
<dbReference type="Gene3D" id="1.10.357.10">
    <property type="entry name" value="Tetracycline Repressor, domain 2"/>
    <property type="match status" value="1"/>
</dbReference>
<gene>
    <name evidence="1" type="ORF">CP967_29450</name>
</gene>
<organism evidence="1 2">
    <name type="scientific">Streptomyces nitrosporeus</name>
    <dbReference type="NCBI Taxonomy" id="28894"/>
    <lineage>
        <taxon>Bacteria</taxon>
        <taxon>Bacillati</taxon>
        <taxon>Actinomycetota</taxon>
        <taxon>Actinomycetes</taxon>
        <taxon>Kitasatosporales</taxon>
        <taxon>Streptomycetaceae</taxon>
        <taxon>Streptomyces</taxon>
    </lineage>
</organism>